<dbReference type="GO" id="GO:0022857">
    <property type="term" value="F:transmembrane transporter activity"/>
    <property type="evidence" value="ECO:0007669"/>
    <property type="project" value="InterPro"/>
</dbReference>
<comment type="subcellular location">
    <subcellularLocation>
        <location evidence="1">Cell membrane</location>
        <topology evidence="1">Multi-pass membrane protein</topology>
    </subcellularLocation>
</comment>
<evidence type="ECO:0000256" key="3">
    <source>
        <dbReference type="ARBA" id="ARBA00022692"/>
    </source>
</evidence>
<feature type="transmembrane region" description="Helical" evidence="6">
    <location>
        <begin position="20"/>
        <end position="44"/>
    </location>
</feature>
<feature type="transmembrane region" description="Helical" evidence="6">
    <location>
        <begin position="107"/>
        <end position="131"/>
    </location>
</feature>
<evidence type="ECO:0000256" key="5">
    <source>
        <dbReference type="ARBA" id="ARBA00023136"/>
    </source>
</evidence>
<dbReference type="CDD" id="cd06173">
    <property type="entry name" value="MFS_MefA_like"/>
    <property type="match status" value="1"/>
</dbReference>
<feature type="transmembrane region" description="Helical" evidence="6">
    <location>
        <begin position="288"/>
        <end position="305"/>
    </location>
</feature>
<feature type="transmembrane region" description="Helical" evidence="6">
    <location>
        <begin position="255"/>
        <end position="276"/>
    </location>
</feature>
<dbReference type="Pfam" id="PF07690">
    <property type="entry name" value="MFS_1"/>
    <property type="match status" value="1"/>
</dbReference>
<dbReference type="InterPro" id="IPR011701">
    <property type="entry name" value="MFS"/>
</dbReference>
<gene>
    <name evidence="7" type="ORF">C7B46_12720</name>
</gene>
<dbReference type="Gene3D" id="1.20.1250.20">
    <property type="entry name" value="MFS general substrate transporter like domains"/>
    <property type="match status" value="1"/>
</dbReference>
<dbReference type="EMBL" id="PXYW01000031">
    <property type="protein sequence ID" value="PSR32828.1"/>
    <property type="molecule type" value="Genomic_DNA"/>
</dbReference>
<keyword evidence="3 6" id="KW-0812">Transmembrane</keyword>
<dbReference type="PANTHER" id="PTHR23513:SF11">
    <property type="entry name" value="STAPHYLOFERRIN A TRANSPORTER"/>
    <property type="match status" value="1"/>
</dbReference>
<evidence type="ECO:0000256" key="4">
    <source>
        <dbReference type="ARBA" id="ARBA00022989"/>
    </source>
</evidence>
<dbReference type="InterPro" id="IPR036259">
    <property type="entry name" value="MFS_trans_sf"/>
</dbReference>
<accession>A0A2T2XEC4</accession>
<comment type="caution">
    <text evidence="7">The sequence shown here is derived from an EMBL/GenBank/DDBJ whole genome shotgun (WGS) entry which is preliminary data.</text>
</comment>
<feature type="transmembrane region" description="Helical" evidence="6">
    <location>
        <begin position="221"/>
        <end position="243"/>
    </location>
</feature>
<keyword evidence="2" id="KW-1003">Cell membrane</keyword>
<evidence type="ECO:0000256" key="1">
    <source>
        <dbReference type="ARBA" id="ARBA00004651"/>
    </source>
</evidence>
<evidence type="ECO:0000313" key="8">
    <source>
        <dbReference type="Proteomes" id="UP000242972"/>
    </source>
</evidence>
<protein>
    <submittedName>
        <fullName evidence="7">MFS transporter</fullName>
    </submittedName>
</protein>
<name>A0A2T2XEC4_9FIRM</name>
<dbReference type="SUPFAM" id="SSF103473">
    <property type="entry name" value="MFS general substrate transporter"/>
    <property type="match status" value="1"/>
</dbReference>
<dbReference type="Proteomes" id="UP000242972">
    <property type="component" value="Unassembled WGS sequence"/>
</dbReference>
<keyword evidence="4 6" id="KW-1133">Transmembrane helix</keyword>
<reference evidence="7 8" key="1">
    <citation type="journal article" date="2014" name="BMC Genomics">
        <title>Comparison of environmental and isolate Sulfobacillus genomes reveals diverse carbon, sulfur, nitrogen, and hydrogen metabolisms.</title>
        <authorList>
            <person name="Justice N.B."/>
            <person name="Norman A."/>
            <person name="Brown C.T."/>
            <person name="Singh A."/>
            <person name="Thomas B.C."/>
            <person name="Banfield J.F."/>
        </authorList>
    </citation>
    <scope>NUCLEOTIDE SEQUENCE [LARGE SCALE GENOMIC DNA]</scope>
    <source>
        <strain evidence="7">AMDSBA4</strain>
    </source>
</reference>
<keyword evidence="5 6" id="KW-0472">Membrane</keyword>
<feature type="transmembrane region" description="Helical" evidence="6">
    <location>
        <begin position="378"/>
        <end position="396"/>
    </location>
</feature>
<feature type="transmembrane region" description="Helical" evidence="6">
    <location>
        <begin position="81"/>
        <end position="101"/>
    </location>
</feature>
<feature type="transmembrane region" description="Helical" evidence="6">
    <location>
        <begin position="50"/>
        <end position="69"/>
    </location>
</feature>
<evidence type="ECO:0000313" key="7">
    <source>
        <dbReference type="EMBL" id="PSR32828.1"/>
    </source>
</evidence>
<dbReference type="AlphaFoldDB" id="A0A2T2XEC4"/>
<sequence length="417" mass="44642">MAKSLFTKGVLAHSPFRWFYLGRTISLFGSGMTPVALAFAILQTRHGQQLLGYILAAELLPNVLVVLIGGSVADRYRRDRLIQIANLGSGFSQACIAAVVLSNANPYWIFPLAIINGVLGAFTSPAIRGIVPELVDREDIKQANALLNTSRSASRIVGPAVAGMLVATVGGGWGIAFDALSFFIAGACMVRVRIPSHPKVSANSLIRQMGEGWEYFRHQRWIWSITGAWAVMNAVQMGAWQVLGPIIAKHTFGSASWGLTLSAKALGLLLASGMMLRLQFSRPLRDGMMAAAVMGIPMVVLGQGLPLPYLMMAAIVAGIGSTVSTISWDTSLQQGVPKDKLSRVIAFDEFGSYVVIPLGEILAVPVADQFGLHTAETWGGLIFIVVALVPLSLGLVRRMTMTDILALGRGEKDPMAQ</sequence>
<dbReference type="PANTHER" id="PTHR23513">
    <property type="entry name" value="INTEGRAL MEMBRANE EFFLUX PROTEIN-RELATED"/>
    <property type="match status" value="1"/>
</dbReference>
<proteinExistence type="predicted"/>
<organism evidence="7 8">
    <name type="scientific">Sulfobacillus benefaciens</name>
    <dbReference type="NCBI Taxonomy" id="453960"/>
    <lineage>
        <taxon>Bacteria</taxon>
        <taxon>Bacillati</taxon>
        <taxon>Bacillota</taxon>
        <taxon>Clostridia</taxon>
        <taxon>Eubacteriales</taxon>
        <taxon>Clostridiales Family XVII. Incertae Sedis</taxon>
        <taxon>Sulfobacillus</taxon>
    </lineage>
</organism>
<evidence type="ECO:0000256" key="2">
    <source>
        <dbReference type="ARBA" id="ARBA00022475"/>
    </source>
</evidence>
<evidence type="ECO:0000256" key="6">
    <source>
        <dbReference type="SAM" id="Phobius"/>
    </source>
</evidence>
<dbReference type="GO" id="GO:0005886">
    <property type="term" value="C:plasma membrane"/>
    <property type="evidence" value="ECO:0007669"/>
    <property type="project" value="UniProtKB-SubCell"/>
</dbReference>